<evidence type="ECO:0000313" key="2">
    <source>
        <dbReference type="Proteomes" id="UP000316781"/>
    </source>
</evidence>
<accession>A0A549ST12</accession>
<dbReference type="Proteomes" id="UP000316781">
    <property type="component" value="Unassembled WGS sequence"/>
</dbReference>
<proteinExistence type="predicted"/>
<reference evidence="1 2" key="1">
    <citation type="submission" date="2019-07" db="EMBL/GenBank/DDBJ databases">
        <title>Ln-dependent methylotrophs.</title>
        <authorList>
            <person name="Tani A."/>
        </authorList>
    </citation>
    <scope>NUCLEOTIDE SEQUENCE [LARGE SCALE GENOMIC DNA]</scope>
    <source>
        <strain evidence="1 2">SM89A</strain>
    </source>
</reference>
<dbReference type="EMBL" id="VJMF01000045">
    <property type="protein sequence ID" value="TRL32760.1"/>
    <property type="molecule type" value="Genomic_DNA"/>
</dbReference>
<evidence type="ECO:0000313" key="1">
    <source>
        <dbReference type="EMBL" id="TRL32760.1"/>
    </source>
</evidence>
<protein>
    <submittedName>
        <fullName evidence="1">Uncharacterized protein</fullName>
    </submittedName>
</protein>
<organism evidence="1 2">
    <name type="scientific">Methylosinus sporium</name>
    <dbReference type="NCBI Taxonomy" id="428"/>
    <lineage>
        <taxon>Bacteria</taxon>
        <taxon>Pseudomonadati</taxon>
        <taxon>Pseudomonadota</taxon>
        <taxon>Alphaproteobacteria</taxon>
        <taxon>Hyphomicrobiales</taxon>
        <taxon>Methylocystaceae</taxon>
        <taxon>Methylosinus</taxon>
    </lineage>
</organism>
<gene>
    <name evidence="1" type="ORF">FM996_11840</name>
</gene>
<comment type="caution">
    <text evidence="1">The sequence shown here is derived from an EMBL/GenBank/DDBJ whole genome shotgun (WGS) entry which is preliminary data.</text>
</comment>
<sequence length="77" mass="8869">MERYIILGDVDRPGETFEVEVLALDERVLKVAVPNTIVQFSLFRRGRAYEGALGGRIFRFMPTAADTQKRIRENIQK</sequence>
<name>A0A549ST12_METSR</name>
<dbReference type="AlphaFoldDB" id="A0A549ST12"/>